<dbReference type="Pfam" id="PF00481">
    <property type="entry name" value="PP2C"/>
    <property type="match status" value="1"/>
</dbReference>
<dbReference type="InterPro" id="IPR036457">
    <property type="entry name" value="PPM-type-like_dom_sf"/>
</dbReference>
<evidence type="ECO:0000313" key="3">
    <source>
        <dbReference type="Proteomes" id="UP000286921"/>
    </source>
</evidence>
<dbReference type="PANTHER" id="PTHR13832">
    <property type="entry name" value="PROTEIN PHOSPHATASE 2C"/>
    <property type="match status" value="1"/>
</dbReference>
<dbReference type="GO" id="GO:0005739">
    <property type="term" value="C:mitochondrion"/>
    <property type="evidence" value="ECO:0007669"/>
    <property type="project" value="TreeGrafter"/>
</dbReference>
<gene>
    <name evidence="2" type="ORF">AAWM_01795</name>
</gene>
<comment type="caution">
    <text evidence="2">The sequence shown here is derived from an EMBL/GenBank/DDBJ whole genome shotgun (WGS) entry which is preliminary data.</text>
</comment>
<dbReference type="SMART" id="SM00332">
    <property type="entry name" value="PP2Cc"/>
    <property type="match status" value="1"/>
</dbReference>
<dbReference type="GO" id="GO:0004741">
    <property type="term" value="F:[pyruvate dehydrogenase (acetyl-transferring)]-phosphatase activity"/>
    <property type="evidence" value="ECO:0007669"/>
    <property type="project" value="TreeGrafter"/>
</dbReference>
<dbReference type="CDD" id="cd00143">
    <property type="entry name" value="PP2Cc"/>
    <property type="match status" value="1"/>
</dbReference>
<dbReference type="Proteomes" id="UP000286921">
    <property type="component" value="Unassembled WGS sequence"/>
</dbReference>
<dbReference type="Gene3D" id="3.60.40.10">
    <property type="entry name" value="PPM-type phosphatase domain"/>
    <property type="match status" value="1"/>
</dbReference>
<keyword evidence="3" id="KW-1185">Reference proteome</keyword>
<accession>A0A401KHQ2</accession>
<evidence type="ECO:0000259" key="1">
    <source>
        <dbReference type="PROSITE" id="PS51746"/>
    </source>
</evidence>
<dbReference type="STRING" id="105351.A0A401KHQ2"/>
<sequence>MLIFNLTFVAPSTATNHLIYTTTSLVPPMFTSLGGARTRLLRVPTTSPIRHQGLVPRNQNHPRHSHSYYSTKGASYTPSNKPRRIALASALGAPAVWWFNTNTDTSNTPTSPTNGNTTTNTNTANDAPCLHHPPSADHWFAETGLSEEDEVTRLISRDAYSFPVRNVPGVSRYDGVQVGSNDPCEDRFVHGKFAAPWGDATQGPWMAWGVFDGHLGGQMAEVLRERLLGFVRYRLGLLSSTGGDVSEEAVHRAIMDGFVSLDDSIVKGAMELPESEMSLAEKVKRLAPAYAGSCALLSLYDPASRMLHVACTGDSRAVLARKGADGKWEAIPLSVDQTGKNEDEIARLRAEHPGEDDVVKGGRVLGLAVSRAFGDCQWKWPLEFQEDVQKRFYGPALLTPRYPVHTPPYLTAEPVVTSTRIGGGEPAFLIMATDGLWDMMSSQQAVDLVGKWLEGDDKSSRPGMKSPGRFDFSRFWNGVDWRFVEGRTAVQDENAAVHLVRNSLGGNHHEMIAGRLAFSFPASRRVRDDVTVQVVFFHEGPHK</sequence>
<dbReference type="SUPFAM" id="SSF81606">
    <property type="entry name" value="PP2C-like"/>
    <property type="match status" value="1"/>
</dbReference>
<name>A0A401KHQ2_ASPAW</name>
<feature type="domain" description="PPM-type phosphatase" evidence="1">
    <location>
        <begin position="170"/>
        <end position="537"/>
    </location>
</feature>
<organism evidence="2 3">
    <name type="scientific">Aspergillus awamori</name>
    <name type="common">Black koji mold</name>
    <dbReference type="NCBI Taxonomy" id="105351"/>
    <lineage>
        <taxon>Eukaryota</taxon>
        <taxon>Fungi</taxon>
        <taxon>Dikarya</taxon>
        <taxon>Ascomycota</taxon>
        <taxon>Pezizomycotina</taxon>
        <taxon>Eurotiomycetes</taxon>
        <taxon>Eurotiomycetidae</taxon>
        <taxon>Eurotiales</taxon>
        <taxon>Aspergillaceae</taxon>
        <taxon>Aspergillus</taxon>
    </lineage>
</organism>
<evidence type="ECO:0000313" key="2">
    <source>
        <dbReference type="EMBL" id="GCB18910.1"/>
    </source>
</evidence>
<dbReference type="InterPro" id="IPR015655">
    <property type="entry name" value="PP2C"/>
</dbReference>
<dbReference type="EMBL" id="BDHI01000001">
    <property type="protein sequence ID" value="GCB18910.1"/>
    <property type="molecule type" value="Genomic_DNA"/>
</dbReference>
<dbReference type="AlphaFoldDB" id="A0A401KHQ2"/>
<protein>
    <submittedName>
        <fullName evidence="2">Protein phosphatase 2C homolog C10F6.17c</fullName>
    </submittedName>
</protein>
<dbReference type="PANTHER" id="PTHR13832:SF792">
    <property type="entry name" value="GM14286P"/>
    <property type="match status" value="1"/>
</dbReference>
<proteinExistence type="predicted"/>
<reference evidence="2 3" key="1">
    <citation type="submission" date="2016-09" db="EMBL/GenBank/DDBJ databases">
        <title>Aspergillus awamori IFM 58123T.</title>
        <authorList>
            <person name="Kusuya Y."/>
            <person name="Shimizu M."/>
            <person name="Takahashi H."/>
            <person name="Yaguchi T."/>
        </authorList>
    </citation>
    <scope>NUCLEOTIDE SEQUENCE [LARGE SCALE GENOMIC DNA]</scope>
    <source>
        <strain evidence="2 3">IFM 58123</strain>
    </source>
</reference>
<dbReference type="PROSITE" id="PS51746">
    <property type="entry name" value="PPM_2"/>
    <property type="match status" value="1"/>
</dbReference>
<dbReference type="InterPro" id="IPR001932">
    <property type="entry name" value="PPM-type_phosphatase-like_dom"/>
</dbReference>